<accession>A0ABT2D4V5</accession>
<dbReference type="EMBL" id="JANUGU010000019">
    <property type="protein sequence ID" value="MCS0661231.1"/>
    <property type="molecule type" value="Genomic_DNA"/>
</dbReference>
<feature type="transmembrane region" description="Helical" evidence="1">
    <location>
        <begin position="236"/>
        <end position="259"/>
    </location>
</feature>
<sequence>MNEQVARDVVLVRAIETSDSDHAVLSDDDRHYASRSARELAAWQAADSKTAATVDHFLQQRSELILKRLAERTPAFASFVRRRPILPALTALLPLLGLVAGAALDRIADPHRVDLLSAPLLLIIGWNLLVYLILFAWLFVPGGATGWVRPAALRRLSVGKAALPRKLAPALSAGLLRFMDDWTALSSKLTRARLSRAIHLAAACFAIGAVLSLYARGLLTQYAAGWESTFLDARQVHALLSFLFAPAMLVFPIQGFSLADIEALRFAPGASAADGARWVHLYAATLAILVIVPRLVLAGFAHWRARRLQRRFPLDLSGPYFASLAQHAGAAGPAVLRVIPYSFTVDAPRDQGLGTLARAALGDNAQLMLRPSCPYGEDPDKFLHDETLGDSGVALTAALFSLAATPENENHGAFLDYLVRRSPRAPAVIVDTSPYAQRDDARLAERSALWREFCRFHRTEAQFVNLLDPGHAQLDALVRA</sequence>
<feature type="transmembrane region" description="Helical" evidence="1">
    <location>
        <begin position="85"/>
        <end position="104"/>
    </location>
</feature>
<comment type="caution">
    <text evidence="2">The sequence shown here is derived from an EMBL/GenBank/DDBJ whole genome shotgun (WGS) entry which is preliminary data.</text>
</comment>
<reference evidence="2 3" key="1">
    <citation type="submission" date="2022-08" db="EMBL/GenBank/DDBJ databases">
        <title>Reclassification of Massilia species as members of the genera Telluria, Duganella, Pseudoduganella, Mokoshia gen. nov. and Zemynaea gen. nov. using orthogonal and non-orthogonal genome-based approaches.</title>
        <authorList>
            <person name="Bowman J.P."/>
        </authorList>
    </citation>
    <scope>NUCLEOTIDE SEQUENCE [LARGE SCALE GENOMIC DNA]</scope>
    <source>
        <strain evidence="2 3">JCM 31606</strain>
    </source>
</reference>
<dbReference type="Pfam" id="PF11067">
    <property type="entry name" value="DUF2868"/>
    <property type="match status" value="1"/>
</dbReference>
<name>A0ABT2D4V5_9BURK</name>
<protein>
    <submittedName>
        <fullName evidence="2">DUF2868 domain-containing protein</fullName>
    </submittedName>
</protein>
<dbReference type="RefSeq" id="WP_258814430.1">
    <property type="nucleotide sequence ID" value="NZ_JANUGU010000019.1"/>
</dbReference>
<dbReference type="InterPro" id="IPR021296">
    <property type="entry name" value="DUF2868"/>
</dbReference>
<organism evidence="2 3">
    <name type="scientific">Massilia terrae</name>
    <dbReference type="NCBI Taxonomy" id="1811224"/>
    <lineage>
        <taxon>Bacteria</taxon>
        <taxon>Pseudomonadati</taxon>
        <taxon>Pseudomonadota</taxon>
        <taxon>Betaproteobacteria</taxon>
        <taxon>Burkholderiales</taxon>
        <taxon>Oxalobacteraceae</taxon>
        <taxon>Telluria group</taxon>
        <taxon>Massilia</taxon>
    </lineage>
</organism>
<evidence type="ECO:0000313" key="2">
    <source>
        <dbReference type="EMBL" id="MCS0661231.1"/>
    </source>
</evidence>
<evidence type="ECO:0000313" key="3">
    <source>
        <dbReference type="Proteomes" id="UP001204621"/>
    </source>
</evidence>
<evidence type="ECO:0000256" key="1">
    <source>
        <dbReference type="SAM" id="Phobius"/>
    </source>
</evidence>
<proteinExistence type="predicted"/>
<feature type="transmembrane region" description="Helical" evidence="1">
    <location>
        <begin position="197"/>
        <end position="215"/>
    </location>
</feature>
<keyword evidence="1" id="KW-1133">Transmembrane helix</keyword>
<feature type="transmembrane region" description="Helical" evidence="1">
    <location>
        <begin position="279"/>
        <end position="301"/>
    </location>
</feature>
<keyword evidence="3" id="KW-1185">Reference proteome</keyword>
<dbReference type="Proteomes" id="UP001204621">
    <property type="component" value="Unassembled WGS sequence"/>
</dbReference>
<gene>
    <name evidence="2" type="ORF">NX778_24465</name>
</gene>
<keyword evidence="1" id="KW-0472">Membrane</keyword>
<keyword evidence="1" id="KW-0812">Transmembrane</keyword>
<feature type="transmembrane region" description="Helical" evidence="1">
    <location>
        <begin position="116"/>
        <end position="140"/>
    </location>
</feature>